<dbReference type="EMBL" id="CP021404">
    <property type="protein sequence ID" value="ATI42071.1"/>
    <property type="molecule type" value="Genomic_DNA"/>
</dbReference>
<dbReference type="Proteomes" id="UP000219050">
    <property type="component" value="Chromosome"/>
</dbReference>
<evidence type="ECO:0000313" key="2">
    <source>
        <dbReference type="Proteomes" id="UP000219050"/>
    </source>
</evidence>
<dbReference type="RefSeq" id="WP_097373350.1">
    <property type="nucleotide sequence ID" value="NZ_CP021404.1"/>
</dbReference>
<gene>
    <name evidence="1" type="ORF">CBW24_08660</name>
</gene>
<name>A0A291LZE5_9RHOB</name>
<organism evidence="1 2">
    <name type="scientific">Pacificitalea manganoxidans</name>
    <dbReference type="NCBI Taxonomy" id="1411902"/>
    <lineage>
        <taxon>Bacteria</taxon>
        <taxon>Pseudomonadati</taxon>
        <taxon>Pseudomonadota</taxon>
        <taxon>Alphaproteobacteria</taxon>
        <taxon>Rhodobacterales</taxon>
        <taxon>Paracoccaceae</taxon>
        <taxon>Pacificitalea</taxon>
    </lineage>
</organism>
<accession>A0A291LZE5</accession>
<reference evidence="1 2" key="1">
    <citation type="submission" date="2017-05" db="EMBL/GenBank/DDBJ databases">
        <title>Comparative genomic and metabolic analysis of manganese-oxidizing mechanisms in Celeribater manganoxidans DY25T: its adaption to the environment of polymetallic nodule.</title>
        <authorList>
            <person name="Wang X."/>
        </authorList>
    </citation>
    <scope>NUCLEOTIDE SEQUENCE [LARGE SCALE GENOMIC DNA]</scope>
    <source>
        <strain evidence="1 2">DY25</strain>
    </source>
</reference>
<dbReference type="AlphaFoldDB" id="A0A291LZE5"/>
<dbReference type="OrthoDB" id="7743806at2"/>
<sequence>MKTRLDATLKDVPAAIRRAMLEDAPQLEPGAAQVMGRFWSAVRAGKGSLAMPPAEAYRDAAASESTFRCLLRALARYAPHVSTALAKVVSYEWYARRQNPAAKVAPTVETTIGAAWPETWRRMKPDLDDARIKTSTRQRYIASIERCATIVAEGLASEAHGFVAARELSEAFVFHPDPERRVKPVTAANYLEGLIAMRVISRDLRDQAELAEKNKYERLSRLMERGGYAHVADRIRELRERAHDLPAHSAARRRCMQQAVVCAVIMNKPPRKGDLVSWRFGHQIVREIDGTWRAEWAQEKTRAEAETGAIWPEICEILDEWILDGRPDRLIHIRYQELVGSNWLSLDHSQPYRNLPTELTKAAIGVPSHELRTLAADYMRRHDPARAADVIATHLGHGTRKAGKAYRAECEGAAGEAIWQRVRKTIAAQSEKSTGHHKARNRAPHL</sequence>
<evidence type="ECO:0000313" key="1">
    <source>
        <dbReference type="EMBL" id="ATI42071.1"/>
    </source>
</evidence>
<keyword evidence="2" id="KW-1185">Reference proteome</keyword>
<protein>
    <submittedName>
        <fullName evidence="1">Uncharacterized protein</fullName>
    </submittedName>
</protein>
<proteinExistence type="predicted"/>
<dbReference type="KEGG" id="cmag:CBW24_08660"/>